<dbReference type="InterPro" id="IPR044846">
    <property type="entry name" value="GH10"/>
</dbReference>
<reference evidence="11 12" key="1">
    <citation type="submission" date="2019-01" db="EMBL/GenBank/DDBJ databases">
        <authorList>
            <person name="Brito A."/>
        </authorList>
    </citation>
    <scope>NUCLEOTIDE SEQUENCE [LARGE SCALE GENOMIC DNA]</scope>
    <source>
        <strain evidence="11">1</strain>
    </source>
</reference>
<comment type="catalytic activity">
    <reaction evidence="1 9">
        <text>Endohydrolysis of (1-&gt;4)-beta-D-xylosidic linkages in xylans.</text>
        <dbReference type="EC" id="3.2.1.8"/>
    </reaction>
</comment>
<dbReference type="RefSeq" id="WP_144875244.1">
    <property type="nucleotide sequence ID" value="NZ_LR214181.1"/>
</dbReference>
<name>A0A563VYS5_9CYAN</name>
<dbReference type="AlphaFoldDB" id="A0A563VYS5"/>
<dbReference type="InterPro" id="IPR001000">
    <property type="entry name" value="GH10_dom"/>
</dbReference>
<evidence type="ECO:0000256" key="2">
    <source>
        <dbReference type="ARBA" id="ARBA00007495"/>
    </source>
</evidence>
<protein>
    <recommendedName>
        <fullName evidence="9">Beta-xylanase</fullName>
        <ecNumber evidence="9">3.2.1.8</ecNumber>
    </recommendedName>
</protein>
<keyword evidence="8 9" id="KW-0624">Polysaccharide degradation</keyword>
<keyword evidence="4" id="KW-0732">Signal</keyword>
<dbReference type="PANTHER" id="PTHR31490">
    <property type="entry name" value="GLYCOSYL HYDROLASE"/>
    <property type="match status" value="1"/>
</dbReference>
<proteinExistence type="inferred from homology"/>
<dbReference type="OrthoDB" id="9809277at2"/>
<feature type="domain" description="GH10" evidence="10">
    <location>
        <begin position="72"/>
        <end position="385"/>
    </location>
</feature>
<evidence type="ECO:0000256" key="7">
    <source>
        <dbReference type="ARBA" id="ARBA00023295"/>
    </source>
</evidence>
<evidence type="ECO:0000256" key="8">
    <source>
        <dbReference type="ARBA" id="ARBA00023326"/>
    </source>
</evidence>
<dbReference type="PANTHER" id="PTHR31490:SF88">
    <property type="entry name" value="BETA-XYLANASE"/>
    <property type="match status" value="1"/>
</dbReference>
<evidence type="ECO:0000256" key="1">
    <source>
        <dbReference type="ARBA" id="ARBA00000681"/>
    </source>
</evidence>
<dbReference type="GO" id="GO:0031176">
    <property type="term" value="F:endo-1,4-beta-xylanase activity"/>
    <property type="evidence" value="ECO:0007669"/>
    <property type="project" value="UniProtKB-EC"/>
</dbReference>
<keyword evidence="3 11" id="KW-0858">Xylan degradation</keyword>
<evidence type="ECO:0000313" key="11">
    <source>
        <dbReference type="EMBL" id="VEP16413.1"/>
    </source>
</evidence>
<keyword evidence="5 9" id="KW-0378">Hydrolase</keyword>
<dbReference type="SUPFAM" id="SSF51445">
    <property type="entry name" value="(Trans)glycosidases"/>
    <property type="match status" value="1"/>
</dbReference>
<evidence type="ECO:0000256" key="5">
    <source>
        <dbReference type="ARBA" id="ARBA00022801"/>
    </source>
</evidence>
<evidence type="ECO:0000313" key="12">
    <source>
        <dbReference type="Proteomes" id="UP000320055"/>
    </source>
</evidence>
<evidence type="ECO:0000256" key="9">
    <source>
        <dbReference type="RuleBase" id="RU361174"/>
    </source>
</evidence>
<dbReference type="Gene3D" id="3.20.20.80">
    <property type="entry name" value="Glycosidases"/>
    <property type="match status" value="1"/>
</dbReference>
<dbReference type="PRINTS" id="PR00134">
    <property type="entry name" value="GLHYDRLASE10"/>
</dbReference>
<dbReference type="Pfam" id="PF00331">
    <property type="entry name" value="Glyco_hydro_10"/>
    <property type="match status" value="1"/>
</dbReference>
<dbReference type="SMART" id="SM00633">
    <property type="entry name" value="Glyco_10"/>
    <property type="match status" value="1"/>
</dbReference>
<evidence type="ECO:0000256" key="6">
    <source>
        <dbReference type="ARBA" id="ARBA00023277"/>
    </source>
</evidence>
<organism evidence="11 12">
    <name type="scientific">Hyella patelloides LEGE 07179</name>
    <dbReference type="NCBI Taxonomy" id="945734"/>
    <lineage>
        <taxon>Bacteria</taxon>
        <taxon>Bacillati</taxon>
        <taxon>Cyanobacteriota</taxon>
        <taxon>Cyanophyceae</taxon>
        <taxon>Pleurocapsales</taxon>
        <taxon>Hyellaceae</taxon>
        <taxon>Hyella</taxon>
    </lineage>
</organism>
<keyword evidence="6 9" id="KW-0119">Carbohydrate metabolism</keyword>
<comment type="similarity">
    <text evidence="2 9">Belongs to the glycosyl hydrolase 10 (cellulase F) family.</text>
</comment>
<evidence type="ECO:0000259" key="10">
    <source>
        <dbReference type="PROSITE" id="PS51760"/>
    </source>
</evidence>
<evidence type="ECO:0000256" key="4">
    <source>
        <dbReference type="ARBA" id="ARBA00022729"/>
    </source>
</evidence>
<dbReference type="PROSITE" id="PS51760">
    <property type="entry name" value="GH10_2"/>
    <property type="match status" value="1"/>
</dbReference>
<dbReference type="EMBL" id="CAACVJ010000386">
    <property type="protein sequence ID" value="VEP16413.1"/>
    <property type="molecule type" value="Genomic_DNA"/>
</dbReference>
<gene>
    <name evidence="11" type="ORF">H1P_4460004</name>
</gene>
<sequence length="392" mass="44740">MFPKKILTRRQALYLGLGTLAGLSTCTKSQWSNEENSTFQTFDESAEIDPIAIGETSLKERAAAKGLIYGAAARNVELKNNQFSASVIQECGMMVPKWEFRWNWLNPSPDNFNFSQTDLMVKWAMTQGMLLRGHTLIYHQSMPKWFRERVNRQNVEQIFLQYIQKVVGHYAGQIHSWDVANETIFPPDEDPNNLRKTKWAKWLGLDYFDLVFHAAAAADPQALLVLNEDWINPDTDEGEAKRVAVLKLLEKLKSQEIPIDALGMQSHIWAKDQAPLNQKKIRTFVSEVAQLGLKIIITELDVNDRHLPKDILVRDRLVAQAYSDYLSAVLDEPAVIAVNTWGLSDRYTWLAHPKRGARDDGASTRPLPLDEQFNRKLAWYAMANAFDNAPNR</sequence>
<dbReference type="InterPro" id="IPR017853">
    <property type="entry name" value="GH"/>
</dbReference>
<accession>A0A563VYS5</accession>
<dbReference type="Proteomes" id="UP000320055">
    <property type="component" value="Unassembled WGS sequence"/>
</dbReference>
<evidence type="ECO:0000256" key="3">
    <source>
        <dbReference type="ARBA" id="ARBA00022651"/>
    </source>
</evidence>
<keyword evidence="7 9" id="KW-0326">Glycosidase</keyword>
<dbReference type="GO" id="GO:0045493">
    <property type="term" value="P:xylan catabolic process"/>
    <property type="evidence" value="ECO:0007669"/>
    <property type="project" value="UniProtKB-KW"/>
</dbReference>
<keyword evidence="12" id="KW-1185">Reference proteome</keyword>
<dbReference type="EC" id="3.2.1.8" evidence="9"/>